<proteinExistence type="predicted"/>
<evidence type="ECO:0000313" key="1">
    <source>
        <dbReference type="EMBL" id="GAA4119633.1"/>
    </source>
</evidence>
<gene>
    <name evidence="1" type="ORF">GCM10022215_22400</name>
</gene>
<dbReference type="Gene3D" id="3.30.530.20">
    <property type="match status" value="1"/>
</dbReference>
<dbReference type="InterPro" id="IPR019587">
    <property type="entry name" value="Polyketide_cyclase/dehydratase"/>
</dbReference>
<keyword evidence="2" id="KW-1185">Reference proteome</keyword>
<accession>A0ABP7XJ35</accession>
<protein>
    <submittedName>
        <fullName evidence="1">SRPBCC family protein</fullName>
    </submittedName>
</protein>
<reference evidence="2" key="1">
    <citation type="journal article" date="2019" name="Int. J. Syst. Evol. Microbiol.">
        <title>The Global Catalogue of Microorganisms (GCM) 10K type strain sequencing project: providing services to taxonomists for standard genome sequencing and annotation.</title>
        <authorList>
            <consortium name="The Broad Institute Genomics Platform"/>
            <consortium name="The Broad Institute Genome Sequencing Center for Infectious Disease"/>
            <person name="Wu L."/>
            <person name="Ma J."/>
        </authorList>
    </citation>
    <scope>NUCLEOTIDE SEQUENCE [LARGE SCALE GENOMIC DNA]</scope>
    <source>
        <strain evidence="2">JCM 16703</strain>
    </source>
</reference>
<name>A0ABP7XJ35_9ACTN</name>
<evidence type="ECO:0000313" key="2">
    <source>
        <dbReference type="Proteomes" id="UP001501495"/>
    </source>
</evidence>
<dbReference type="CDD" id="cd07812">
    <property type="entry name" value="SRPBCC"/>
    <property type="match status" value="1"/>
</dbReference>
<dbReference type="Proteomes" id="UP001501495">
    <property type="component" value="Unassembled WGS sequence"/>
</dbReference>
<dbReference type="InterPro" id="IPR023393">
    <property type="entry name" value="START-like_dom_sf"/>
</dbReference>
<organism evidence="1 2">
    <name type="scientific">Nocardioides fonticola</name>
    <dbReference type="NCBI Taxonomy" id="450363"/>
    <lineage>
        <taxon>Bacteria</taxon>
        <taxon>Bacillati</taxon>
        <taxon>Actinomycetota</taxon>
        <taxon>Actinomycetes</taxon>
        <taxon>Propionibacteriales</taxon>
        <taxon>Nocardioidaceae</taxon>
        <taxon>Nocardioides</taxon>
    </lineage>
</organism>
<sequence length="156" mass="17164">MTSAALRELRAETVVDASPSAVWATLTDLSRMGEWSPETVAMLPLKPGGLRVGQWYLGINRRKAFVWPTRNVLAVLEPERALAWDTTSSGARWIWELEDAGEGRTRVVHRRPVPDGVTRLSAIVAPLLLGGADGHADELEAGMATTLERLRRAVER</sequence>
<dbReference type="Pfam" id="PF10604">
    <property type="entry name" value="Polyketide_cyc2"/>
    <property type="match status" value="1"/>
</dbReference>
<dbReference type="EMBL" id="BAAAZH010000014">
    <property type="protein sequence ID" value="GAA4119633.1"/>
    <property type="molecule type" value="Genomic_DNA"/>
</dbReference>
<dbReference type="SUPFAM" id="SSF55961">
    <property type="entry name" value="Bet v1-like"/>
    <property type="match status" value="1"/>
</dbReference>
<dbReference type="RefSeq" id="WP_344733466.1">
    <property type="nucleotide sequence ID" value="NZ_BAAAZH010000014.1"/>
</dbReference>
<comment type="caution">
    <text evidence="1">The sequence shown here is derived from an EMBL/GenBank/DDBJ whole genome shotgun (WGS) entry which is preliminary data.</text>
</comment>